<reference evidence="1" key="1">
    <citation type="submission" date="2023-11" db="EMBL/GenBank/DDBJ databases">
        <authorList>
            <person name="Poullet M."/>
        </authorList>
    </citation>
    <scope>NUCLEOTIDE SEQUENCE</scope>
    <source>
        <strain evidence="1">E1834</strain>
    </source>
</reference>
<proteinExistence type="predicted"/>
<accession>A0ACB1AI51</accession>
<evidence type="ECO:0000313" key="1">
    <source>
        <dbReference type="EMBL" id="CAK5090247.1"/>
    </source>
</evidence>
<dbReference type="EMBL" id="CAVMJV010000081">
    <property type="protein sequence ID" value="CAK5090247.1"/>
    <property type="molecule type" value="Genomic_DNA"/>
</dbReference>
<comment type="caution">
    <text evidence="1">The sequence shown here is derived from an EMBL/GenBank/DDBJ whole genome shotgun (WGS) entry which is preliminary data.</text>
</comment>
<keyword evidence="2" id="KW-1185">Reference proteome</keyword>
<sequence>MGSSPSVCNFFIFFFLRRKPLTYLNGFEQHSTHPDFVDALPPVLNNPQKCPYGLYAEQLSGTAFTCPRALNKRTWLYRIRPSVQHKPFERFRGINDEREVSGVVFSI</sequence>
<organism evidence="1 2">
    <name type="scientific">Meloidogyne enterolobii</name>
    <name type="common">Root-knot nematode worm</name>
    <name type="synonym">Meloidogyne mayaguensis</name>
    <dbReference type="NCBI Taxonomy" id="390850"/>
    <lineage>
        <taxon>Eukaryota</taxon>
        <taxon>Metazoa</taxon>
        <taxon>Ecdysozoa</taxon>
        <taxon>Nematoda</taxon>
        <taxon>Chromadorea</taxon>
        <taxon>Rhabditida</taxon>
        <taxon>Tylenchina</taxon>
        <taxon>Tylenchomorpha</taxon>
        <taxon>Tylenchoidea</taxon>
        <taxon>Meloidogynidae</taxon>
        <taxon>Meloidogyninae</taxon>
        <taxon>Meloidogyne</taxon>
    </lineage>
</organism>
<protein>
    <submittedName>
        <fullName evidence="1">Uncharacterized protein</fullName>
    </submittedName>
</protein>
<gene>
    <name evidence="1" type="ORF">MENTE1834_LOCUS38023</name>
</gene>
<name>A0ACB1AI51_MELEN</name>
<dbReference type="Proteomes" id="UP001497535">
    <property type="component" value="Unassembled WGS sequence"/>
</dbReference>
<evidence type="ECO:0000313" key="2">
    <source>
        <dbReference type="Proteomes" id="UP001497535"/>
    </source>
</evidence>